<name>L9ZQR1_9EURY</name>
<keyword evidence="3" id="KW-1185">Reference proteome</keyword>
<keyword evidence="1" id="KW-0812">Transmembrane</keyword>
<sequence length="60" mass="6950">MELVGRSLRDRIVQALVVFLTLLVFQYVQNSIEWGYLVYVAAFVFVFVLLLDVVWARIGT</sequence>
<dbReference type="RefSeq" id="WP_006826843.1">
    <property type="nucleotide sequence ID" value="NZ_AOIL01000051.1"/>
</dbReference>
<accession>L9ZQR1</accession>
<dbReference type="AlphaFoldDB" id="L9ZQR1"/>
<keyword evidence="1" id="KW-1133">Transmembrane helix</keyword>
<feature type="transmembrane region" description="Helical" evidence="1">
    <location>
        <begin position="34"/>
        <end position="55"/>
    </location>
</feature>
<reference evidence="2 3" key="1">
    <citation type="journal article" date="2014" name="PLoS Genet.">
        <title>Phylogenetically driven sequencing of extremely halophilic archaea reveals strategies for static and dynamic osmo-response.</title>
        <authorList>
            <person name="Becker E.A."/>
            <person name="Seitzer P.M."/>
            <person name="Tritt A."/>
            <person name="Larsen D."/>
            <person name="Krusor M."/>
            <person name="Yao A.I."/>
            <person name="Wu D."/>
            <person name="Madern D."/>
            <person name="Eisen J.A."/>
            <person name="Darling A.E."/>
            <person name="Facciotti M.T."/>
        </authorList>
    </citation>
    <scope>NUCLEOTIDE SEQUENCE [LARGE SCALE GENOMIC DNA]</scope>
    <source>
        <strain evidence="2 3">DSM 12281</strain>
    </source>
</reference>
<dbReference type="EMBL" id="AOIL01000051">
    <property type="protein sequence ID" value="ELY88416.1"/>
    <property type="molecule type" value="Genomic_DNA"/>
</dbReference>
<comment type="caution">
    <text evidence="2">The sequence shown here is derived from an EMBL/GenBank/DDBJ whole genome shotgun (WGS) entry which is preliminary data.</text>
</comment>
<feature type="transmembrane region" description="Helical" evidence="1">
    <location>
        <begin position="12"/>
        <end position="28"/>
    </location>
</feature>
<proteinExistence type="predicted"/>
<evidence type="ECO:0000313" key="3">
    <source>
        <dbReference type="Proteomes" id="UP000011648"/>
    </source>
</evidence>
<evidence type="ECO:0000313" key="2">
    <source>
        <dbReference type="EMBL" id="ELY88416.1"/>
    </source>
</evidence>
<evidence type="ECO:0000256" key="1">
    <source>
        <dbReference type="SAM" id="Phobius"/>
    </source>
</evidence>
<dbReference type="OrthoDB" id="170760at2157"/>
<keyword evidence="1" id="KW-0472">Membrane</keyword>
<dbReference type="Proteomes" id="UP000011648">
    <property type="component" value="Unassembled WGS sequence"/>
</dbReference>
<dbReference type="PATRIC" id="fig|1230458.4.peg.3223"/>
<protein>
    <submittedName>
        <fullName evidence="2">Uncharacterized protein</fullName>
    </submittedName>
</protein>
<organism evidence="2 3">
    <name type="scientific">Natrialba taiwanensis DSM 12281</name>
    <dbReference type="NCBI Taxonomy" id="1230458"/>
    <lineage>
        <taxon>Archaea</taxon>
        <taxon>Methanobacteriati</taxon>
        <taxon>Methanobacteriota</taxon>
        <taxon>Stenosarchaea group</taxon>
        <taxon>Halobacteria</taxon>
        <taxon>Halobacteriales</taxon>
        <taxon>Natrialbaceae</taxon>
        <taxon>Natrialba</taxon>
    </lineage>
</organism>
<gene>
    <name evidence="2" type="ORF">C484_15922</name>
</gene>